<organism evidence="1 2">
    <name type="scientific">Aromia moschata</name>
    <dbReference type="NCBI Taxonomy" id="1265417"/>
    <lineage>
        <taxon>Eukaryota</taxon>
        <taxon>Metazoa</taxon>
        <taxon>Ecdysozoa</taxon>
        <taxon>Arthropoda</taxon>
        <taxon>Hexapoda</taxon>
        <taxon>Insecta</taxon>
        <taxon>Pterygota</taxon>
        <taxon>Neoptera</taxon>
        <taxon>Endopterygota</taxon>
        <taxon>Coleoptera</taxon>
        <taxon>Polyphaga</taxon>
        <taxon>Cucujiformia</taxon>
        <taxon>Chrysomeloidea</taxon>
        <taxon>Cerambycidae</taxon>
        <taxon>Cerambycinae</taxon>
        <taxon>Callichromatini</taxon>
        <taxon>Aromia</taxon>
    </lineage>
</organism>
<keyword evidence="2" id="KW-1185">Reference proteome</keyword>
<protein>
    <submittedName>
        <fullName evidence="1">Uncharacterized protein</fullName>
    </submittedName>
</protein>
<evidence type="ECO:0000313" key="1">
    <source>
        <dbReference type="EMBL" id="KAJ8955282.1"/>
    </source>
</evidence>
<name>A0AAV8YU34_9CUCU</name>
<dbReference type="EMBL" id="JAPWTK010000039">
    <property type="protein sequence ID" value="KAJ8955282.1"/>
    <property type="molecule type" value="Genomic_DNA"/>
</dbReference>
<proteinExistence type="predicted"/>
<dbReference type="Proteomes" id="UP001162162">
    <property type="component" value="Unassembled WGS sequence"/>
</dbReference>
<sequence>MFMTDCASTMLLDRLLSERGLQPERHLNLGTHLPIRSAILITSHAPPSTSQPSTITVIVTLTSTSHIGTPYDIGGLEVESVSHYITTYLYAFASYTANVLAFPNHHNRFLLVGEHG</sequence>
<comment type="caution">
    <text evidence="1">The sequence shown here is derived from an EMBL/GenBank/DDBJ whole genome shotgun (WGS) entry which is preliminary data.</text>
</comment>
<reference evidence="1" key="1">
    <citation type="journal article" date="2023" name="Insect Mol. Biol.">
        <title>Genome sequencing provides insights into the evolution of gene families encoding plant cell wall-degrading enzymes in longhorned beetles.</title>
        <authorList>
            <person name="Shin N.R."/>
            <person name="Okamura Y."/>
            <person name="Kirsch R."/>
            <person name="Pauchet Y."/>
        </authorList>
    </citation>
    <scope>NUCLEOTIDE SEQUENCE</scope>
    <source>
        <strain evidence="1">AMC_N1</strain>
    </source>
</reference>
<gene>
    <name evidence="1" type="ORF">NQ318_000310</name>
</gene>
<accession>A0AAV8YU34</accession>
<dbReference type="AlphaFoldDB" id="A0AAV8YU34"/>
<evidence type="ECO:0000313" key="2">
    <source>
        <dbReference type="Proteomes" id="UP001162162"/>
    </source>
</evidence>